<proteinExistence type="inferred from homology"/>
<dbReference type="Proteomes" id="UP001604277">
    <property type="component" value="Unassembled WGS sequence"/>
</dbReference>
<reference evidence="10" key="1">
    <citation type="submission" date="2024-07" db="EMBL/GenBank/DDBJ databases">
        <title>Two chromosome-level genome assemblies of Korean endemic species Abeliophyllum distichum and Forsythia ovata (Oleaceae).</title>
        <authorList>
            <person name="Jang H."/>
        </authorList>
    </citation>
    <scope>NUCLEOTIDE SEQUENCE [LARGE SCALE GENOMIC DNA]</scope>
</reference>
<evidence type="ECO:0000256" key="3">
    <source>
        <dbReference type="ARBA" id="ARBA00023125"/>
    </source>
</evidence>
<dbReference type="InterPro" id="IPR001471">
    <property type="entry name" value="AP2/ERF_dom"/>
</dbReference>
<dbReference type="GO" id="GO:0003677">
    <property type="term" value="F:DNA binding"/>
    <property type="evidence" value="ECO:0007669"/>
    <property type="project" value="UniProtKB-KW"/>
</dbReference>
<sequence length="228" mass="25056">MEAASHVELIRSIIVSIDVFGWAWDTKNEIRLPNSRERIWLGSYDTAEKATKAFDAALFYLRGSHAKFNFPDDPPNIAGGQSLTPVEIQVVAQHTTVESNANDLVSDGKSQEVKVDNGGYSSSNLNAISSGFSAWNMDFNRMNLNYSVHGTKSLSDPTMQIRFEIGSGTNFSTKVDSNANDLVLADKSLEVKAENGFHSGSNLNVVSTGFSEWNLDFNEMNLNSHIIV</sequence>
<dbReference type="InterPro" id="IPR051032">
    <property type="entry name" value="AP2/ERF_TF_ERF_subfamily"/>
</dbReference>
<evidence type="ECO:0000256" key="5">
    <source>
        <dbReference type="ARBA" id="ARBA00023163"/>
    </source>
</evidence>
<accession>A0ABD1VHQ0</accession>
<dbReference type="GO" id="GO:0005634">
    <property type="term" value="C:nucleus"/>
    <property type="evidence" value="ECO:0007669"/>
    <property type="project" value="UniProtKB-SubCell"/>
</dbReference>
<evidence type="ECO:0000313" key="9">
    <source>
        <dbReference type="EMBL" id="KAL2536880.1"/>
    </source>
</evidence>
<dbReference type="AlphaFoldDB" id="A0ABD1VHQ0"/>
<keyword evidence="3" id="KW-0238">DNA-binding</keyword>
<protein>
    <submittedName>
        <fullName evidence="9">Ethylene-responsive transcription factor ERF</fullName>
    </submittedName>
</protein>
<dbReference type="CDD" id="cd00018">
    <property type="entry name" value="AP2"/>
    <property type="match status" value="1"/>
</dbReference>
<evidence type="ECO:0000256" key="6">
    <source>
        <dbReference type="ARBA" id="ARBA00023242"/>
    </source>
</evidence>
<gene>
    <name evidence="9" type="ORF">Fot_18271</name>
</gene>
<comment type="similarity">
    <text evidence="7">Belongs to the AP2/ERF transcription factor family. ERF subfamily.</text>
</comment>
<feature type="domain" description="AP2/ERF" evidence="8">
    <location>
        <begin position="9"/>
        <end position="71"/>
    </location>
</feature>
<evidence type="ECO:0000256" key="4">
    <source>
        <dbReference type="ARBA" id="ARBA00023159"/>
    </source>
</evidence>
<dbReference type="PANTHER" id="PTHR31985:SF215">
    <property type="entry name" value="OS02G0781300 PROTEIN"/>
    <property type="match status" value="1"/>
</dbReference>
<keyword evidence="2" id="KW-0805">Transcription regulation</keyword>
<keyword evidence="4" id="KW-0010">Activator</keyword>
<dbReference type="InterPro" id="IPR016177">
    <property type="entry name" value="DNA-bd_dom_sf"/>
</dbReference>
<dbReference type="EMBL" id="JBFOLJ010000005">
    <property type="protein sequence ID" value="KAL2536880.1"/>
    <property type="molecule type" value="Genomic_DNA"/>
</dbReference>
<evidence type="ECO:0000259" key="8">
    <source>
        <dbReference type="PROSITE" id="PS51032"/>
    </source>
</evidence>
<keyword evidence="10" id="KW-1185">Reference proteome</keyword>
<dbReference type="Gene3D" id="3.30.730.10">
    <property type="entry name" value="AP2/ERF domain"/>
    <property type="match status" value="1"/>
</dbReference>
<comment type="subcellular location">
    <subcellularLocation>
        <location evidence="1">Nucleus</location>
    </subcellularLocation>
</comment>
<evidence type="ECO:0000313" key="10">
    <source>
        <dbReference type="Proteomes" id="UP001604277"/>
    </source>
</evidence>
<keyword evidence="5" id="KW-0804">Transcription</keyword>
<comment type="caution">
    <text evidence="9">The sequence shown here is derived from an EMBL/GenBank/DDBJ whole genome shotgun (WGS) entry which is preliminary data.</text>
</comment>
<evidence type="ECO:0000256" key="2">
    <source>
        <dbReference type="ARBA" id="ARBA00023015"/>
    </source>
</evidence>
<dbReference type="SUPFAM" id="SSF54171">
    <property type="entry name" value="DNA-binding domain"/>
    <property type="match status" value="1"/>
</dbReference>
<evidence type="ECO:0000256" key="1">
    <source>
        <dbReference type="ARBA" id="ARBA00004123"/>
    </source>
</evidence>
<dbReference type="SMART" id="SM00380">
    <property type="entry name" value="AP2"/>
    <property type="match status" value="1"/>
</dbReference>
<evidence type="ECO:0000256" key="7">
    <source>
        <dbReference type="ARBA" id="ARBA00024343"/>
    </source>
</evidence>
<dbReference type="PROSITE" id="PS51032">
    <property type="entry name" value="AP2_ERF"/>
    <property type="match status" value="1"/>
</dbReference>
<keyword evidence="6" id="KW-0539">Nucleus</keyword>
<name>A0ABD1VHQ0_9LAMI</name>
<dbReference type="PANTHER" id="PTHR31985">
    <property type="entry name" value="ETHYLENE-RESPONSIVE TRANSCRIPTION FACTOR ERF042-RELATED"/>
    <property type="match status" value="1"/>
</dbReference>
<organism evidence="9 10">
    <name type="scientific">Forsythia ovata</name>
    <dbReference type="NCBI Taxonomy" id="205694"/>
    <lineage>
        <taxon>Eukaryota</taxon>
        <taxon>Viridiplantae</taxon>
        <taxon>Streptophyta</taxon>
        <taxon>Embryophyta</taxon>
        <taxon>Tracheophyta</taxon>
        <taxon>Spermatophyta</taxon>
        <taxon>Magnoliopsida</taxon>
        <taxon>eudicotyledons</taxon>
        <taxon>Gunneridae</taxon>
        <taxon>Pentapetalae</taxon>
        <taxon>asterids</taxon>
        <taxon>lamiids</taxon>
        <taxon>Lamiales</taxon>
        <taxon>Oleaceae</taxon>
        <taxon>Forsythieae</taxon>
        <taxon>Forsythia</taxon>
    </lineage>
</organism>
<dbReference type="InterPro" id="IPR036955">
    <property type="entry name" value="AP2/ERF_dom_sf"/>
</dbReference>